<keyword evidence="2" id="KW-0547">Nucleotide-binding</keyword>
<dbReference type="InterPro" id="IPR050816">
    <property type="entry name" value="Flavin-dep_Halogenase_NPB"/>
</dbReference>
<organism evidence="3 4">
    <name type="scientific">Gimibacter soli</name>
    <dbReference type="NCBI Taxonomy" id="3024400"/>
    <lineage>
        <taxon>Bacteria</taxon>
        <taxon>Pseudomonadati</taxon>
        <taxon>Pseudomonadota</taxon>
        <taxon>Alphaproteobacteria</taxon>
        <taxon>Kordiimonadales</taxon>
        <taxon>Temperatibacteraceae</taxon>
        <taxon>Gimibacter</taxon>
    </lineage>
</organism>
<evidence type="ECO:0000313" key="3">
    <source>
        <dbReference type="EMBL" id="WCL53474.1"/>
    </source>
</evidence>
<evidence type="ECO:0000256" key="1">
    <source>
        <dbReference type="PIRSR" id="PIRSR011396-1"/>
    </source>
</evidence>
<proteinExistence type="predicted"/>
<dbReference type="RefSeq" id="WP_289502986.1">
    <property type="nucleotide sequence ID" value="NZ_CP116805.1"/>
</dbReference>
<dbReference type="PANTHER" id="PTHR43747:SF4">
    <property type="entry name" value="FLAVIN-DEPENDENT TRYPTOPHAN HALOGENASE"/>
    <property type="match status" value="1"/>
</dbReference>
<feature type="binding site" evidence="2">
    <location>
        <position position="188"/>
    </location>
    <ligand>
        <name>FAD</name>
        <dbReference type="ChEBI" id="CHEBI:57692"/>
    </ligand>
</feature>
<feature type="binding site" evidence="2">
    <location>
        <position position="341"/>
    </location>
    <ligand>
        <name>FAD</name>
        <dbReference type="ChEBI" id="CHEBI:57692"/>
    </ligand>
</feature>
<evidence type="ECO:0000256" key="2">
    <source>
        <dbReference type="PIRSR" id="PIRSR011396-2"/>
    </source>
</evidence>
<name>A0AAF0BJT2_9PROT</name>
<accession>A0AAF0BJT2</accession>
<feature type="binding site" evidence="2">
    <location>
        <position position="82"/>
    </location>
    <ligand>
        <name>7-chloro-L-tryptophan</name>
        <dbReference type="ChEBI" id="CHEBI:58713"/>
    </ligand>
</feature>
<dbReference type="InterPro" id="IPR006905">
    <property type="entry name" value="Flavin_halogenase"/>
</dbReference>
<reference evidence="3" key="1">
    <citation type="submission" date="2023-01" db="EMBL/GenBank/DDBJ databases">
        <title>The genome sequence of Kordiimonadaceae bacterium 6D33.</title>
        <authorList>
            <person name="Liu Y."/>
        </authorList>
    </citation>
    <scope>NUCLEOTIDE SEQUENCE</scope>
    <source>
        <strain evidence="3">6D33</strain>
    </source>
</reference>
<feature type="binding site" evidence="2">
    <location>
        <begin position="13"/>
        <end position="16"/>
    </location>
    <ligand>
        <name>FAD</name>
        <dbReference type="ChEBI" id="CHEBI:57692"/>
    </ligand>
</feature>
<dbReference type="Gene3D" id="3.50.50.60">
    <property type="entry name" value="FAD/NAD(P)-binding domain"/>
    <property type="match status" value="1"/>
</dbReference>
<dbReference type="GO" id="GO:0004497">
    <property type="term" value="F:monooxygenase activity"/>
    <property type="evidence" value="ECO:0007669"/>
    <property type="project" value="InterPro"/>
</dbReference>
<keyword evidence="2" id="KW-0285">Flavoprotein</keyword>
<feature type="binding site" evidence="2">
    <location>
        <position position="350"/>
    </location>
    <ligand>
        <name>FAD</name>
        <dbReference type="ChEBI" id="CHEBI:57692"/>
    </ligand>
</feature>
<dbReference type="GO" id="GO:0000166">
    <property type="term" value="F:nucleotide binding"/>
    <property type="evidence" value="ECO:0007669"/>
    <property type="project" value="UniProtKB-KW"/>
</dbReference>
<evidence type="ECO:0000313" key="4">
    <source>
        <dbReference type="Proteomes" id="UP001217500"/>
    </source>
</evidence>
<protein>
    <submittedName>
        <fullName evidence="3">Tryptophan 7-halogenase</fullName>
    </submittedName>
</protein>
<dbReference type="AlphaFoldDB" id="A0AAF0BJT2"/>
<dbReference type="KEGG" id="gso:PH603_13095"/>
<gene>
    <name evidence="3" type="ORF">PH603_13095</name>
</gene>
<dbReference type="Proteomes" id="UP001217500">
    <property type="component" value="Chromosome"/>
</dbReference>
<dbReference type="PIRSF" id="PIRSF011396">
    <property type="entry name" value="Trp_halogenase"/>
    <property type="match status" value="1"/>
</dbReference>
<dbReference type="SUPFAM" id="SSF51905">
    <property type="entry name" value="FAD/NAD(P)-binding domain"/>
    <property type="match status" value="1"/>
</dbReference>
<keyword evidence="2" id="KW-0274">FAD</keyword>
<dbReference type="Pfam" id="PF04820">
    <property type="entry name" value="Trp_halogenase"/>
    <property type="match status" value="1"/>
</dbReference>
<dbReference type="InterPro" id="IPR036188">
    <property type="entry name" value="FAD/NAD-bd_sf"/>
</dbReference>
<keyword evidence="4" id="KW-1185">Reference proteome</keyword>
<dbReference type="EMBL" id="CP116805">
    <property type="protein sequence ID" value="WCL53474.1"/>
    <property type="molecule type" value="Genomic_DNA"/>
</dbReference>
<sequence>MTSCVRKIVIVGGGSAGWITAGLLAAKYPPMHAGGLKIIVIEAPDIPIVGVGEGTWPSMRSTLRAMQIDEWDFVRACSVSFKQGSKFCQWRRDDPTDFYYHPFEMPLGFREGNVAESWYENSSGASFSRAVSSQEALCEAFRAPKLLTSPGYAGFSNYGYHLDASAFAGYLRNHCISKLGVKHISDTVIGLAVQDNQDIASVETQRHGVIEGDLFVDCTGFKALLLGGHFEVDLMSVKHILFPDKALAVQVPYREEVPVQSTTISTAQPAGWIWDVSLSSRRGIGHVFSSDYMSEEEAVESIRKYIDWDETHFGELSVRQLSIGSGYRRTFWKQNCVAVGLSAGFLEPLEASALMLIERSANMIADNMPASRHAMEIVARRFNERMHSLWESIVQFLKLHYCLSQRNEPFWKDNRAPDSLPLALSESLRLWKEQAPRTADFEGRDDVFPIASYQYVLYGMGFEVKPNLRGVPASLRAFSEQQFELVRRRTEQLLNMLPENRQLLDYLKADQRE</sequence>
<feature type="active site" evidence="1">
    <location>
        <position position="82"/>
    </location>
</feature>
<dbReference type="PANTHER" id="PTHR43747">
    <property type="entry name" value="FAD-BINDING PROTEIN"/>
    <property type="match status" value="1"/>
</dbReference>
<dbReference type="InterPro" id="IPR033856">
    <property type="entry name" value="Trp_halogen"/>
</dbReference>